<keyword evidence="14" id="KW-0969">Cilium</keyword>
<evidence type="ECO:0000256" key="1">
    <source>
        <dbReference type="ARBA" id="ARBA00002591"/>
    </source>
</evidence>
<dbReference type="GO" id="GO:0071973">
    <property type="term" value="P:bacterial-type flagellum-dependent cell motility"/>
    <property type="evidence" value="ECO:0007669"/>
    <property type="project" value="InterPro"/>
</dbReference>
<dbReference type="Proteomes" id="UP001205843">
    <property type="component" value="Unassembled WGS sequence"/>
</dbReference>
<dbReference type="InterPro" id="IPR000527">
    <property type="entry name" value="Flag_Lring"/>
</dbReference>
<dbReference type="GO" id="GO:0009279">
    <property type="term" value="C:cell outer membrane"/>
    <property type="evidence" value="ECO:0007669"/>
    <property type="project" value="UniProtKB-SubCell"/>
</dbReference>
<evidence type="ECO:0000256" key="4">
    <source>
        <dbReference type="ARBA" id="ARBA00011439"/>
    </source>
</evidence>
<dbReference type="PRINTS" id="PR01008">
    <property type="entry name" value="FLGLRINGFLGH"/>
</dbReference>
<evidence type="ECO:0000313" key="14">
    <source>
        <dbReference type="EMBL" id="MCP1675618.1"/>
    </source>
</evidence>
<keyword evidence="9 11" id="KW-0998">Cell outer membrane</keyword>
<gene>
    <name evidence="11" type="primary">flgH</name>
    <name evidence="14" type="ORF">J2T57_002768</name>
</gene>
<keyword evidence="8 11" id="KW-0975">Bacterial flagellum</keyword>
<evidence type="ECO:0000256" key="11">
    <source>
        <dbReference type="HAMAP-Rule" id="MF_00415"/>
    </source>
</evidence>
<comment type="caution">
    <text evidence="14">The sequence shown here is derived from an EMBL/GenBank/DDBJ whole genome shotgun (WGS) entry which is preliminary data.</text>
</comment>
<reference evidence="14" key="1">
    <citation type="submission" date="2022-03" db="EMBL/GenBank/DDBJ databases">
        <title>Genomic Encyclopedia of Type Strains, Phase III (KMG-III): the genomes of soil and plant-associated and newly described type strains.</title>
        <authorList>
            <person name="Whitman W."/>
        </authorList>
    </citation>
    <scope>NUCLEOTIDE SEQUENCE</scope>
    <source>
        <strain evidence="14">ANL 6-2</strain>
    </source>
</reference>
<dbReference type="HAMAP" id="MF_00415">
    <property type="entry name" value="FlgH"/>
    <property type="match status" value="1"/>
</dbReference>
<keyword evidence="5 11" id="KW-0732">Signal</keyword>
<evidence type="ECO:0000256" key="13">
    <source>
        <dbReference type="SAM" id="SignalP"/>
    </source>
</evidence>
<proteinExistence type="inferred from homology"/>
<evidence type="ECO:0000256" key="7">
    <source>
        <dbReference type="ARBA" id="ARBA00023139"/>
    </source>
</evidence>
<evidence type="ECO:0000256" key="5">
    <source>
        <dbReference type="ARBA" id="ARBA00022729"/>
    </source>
</evidence>
<sequence>MMKKITMLAGLMLLAGCATVPDHAREPPALPQPVVKEQPRQVNGAIFQAGRDQRLFENRTALRPGDLITIILEEETGASKQASTNVSKSSDTNIGTPQVFGRDVTVRGNPLSASASADRDFNGSGNVNQQNELTGVLTAIVVDVHPSGILVVQGQKKLTINHGDEYITLTGLVRPDDVRPDNTVSSTRVANAQVAYTGTGTLADSNRMGWMQRIFNSPLWPF</sequence>
<keyword evidence="6 11" id="KW-0472">Membrane</keyword>
<keyword evidence="7" id="KW-0564">Palmitate</keyword>
<dbReference type="PROSITE" id="PS51257">
    <property type="entry name" value="PROKAR_LIPOPROTEIN"/>
    <property type="match status" value="1"/>
</dbReference>
<name>A0AAE3KCY6_9GAMM</name>
<evidence type="ECO:0000256" key="3">
    <source>
        <dbReference type="ARBA" id="ARBA00006929"/>
    </source>
</evidence>
<keyword evidence="15" id="KW-1185">Reference proteome</keyword>
<comment type="similarity">
    <text evidence="3 11">Belongs to the FlgH family.</text>
</comment>
<dbReference type="GO" id="GO:0009427">
    <property type="term" value="C:bacterial-type flagellum basal body, distal rod, L ring"/>
    <property type="evidence" value="ECO:0007669"/>
    <property type="project" value="InterPro"/>
</dbReference>
<dbReference type="Pfam" id="PF02107">
    <property type="entry name" value="FlgH"/>
    <property type="match status" value="1"/>
</dbReference>
<comment type="subunit">
    <text evidence="4 11">The basal body constitutes a major portion of the flagellar organelle and consists of four rings (L,P,S, and M) mounted on a central rod.</text>
</comment>
<feature type="signal peptide" evidence="13">
    <location>
        <begin position="1"/>
        <end position="24"/>
    </location>
</feature>
<evidence type="ECO:0000256" key="2">
    <source>
        <dbReference type="ARBA" id="ARBA00004635"/>
    </source>
</evidence>
<accession>A0AAE3KCY6</accession>
<dbReference type="PANTHER" id="PTHR34933:SF1">
    <property type="entry name" value="FLAGELLAR L-RING PROTEIN"/>
    <property type="match status" value="1"/>
</dbReference>
<keyword evidence="14" id="KW-0282">Flagellum</keyword>
<dbReference type="RefSeq" id="WP_253479217.1">
    <property type="nucleotide sequence ID" value="NZ_JALJXV010000006.1"/>
</dbReference>
<feature type="region of interest" description="Disordered" evidence="12">
    <location>
        <begin position="79"/>
        <end position="100"/>
    </location>
</feature>
<evidence type="ECO:0000256" key="12">
    <source>
        <dbReference type="SAM" id="MobiDB-lite"/>
    </source>
</evidence>
<dbReference type="NCBIfam" id="NF001304">
    <property type="entry name" value="PRK00249.1-4"/>
    <property type="match status" value="1"/>
</dbReference>
<protein>
    <recommendedName>
        <fullName evidence="11">Flagellar L-ring protein</fullName>
    </recommendedName>
    <alternativeName>
        <fullName evidence="11">Basal body L-ring protein</fullName>
    </alternativeName>
</protein>
<feature type="chain" id="PRO_5042252003" description="Flagellar L-ring protein" evidence="13">
    <location>
        <begin position="25"/>
        <end position="222"/>
    </location>
</feature>
<dbReference type="PANTHER" id="PTHR34933">
    <property type="entry name" value="FLAGELLAR L-RING PROTEIN"/>
    <property type="match status" value="1"/>
</dbReference>
<keyword evidence="10 11" id="KW-0449">Lipoprotein</keyword>
<evidence type="ECO:0000313" key="15">
    <source>
        <dbReference type="Proteomes" id="UP001205843"/>
    </source>
</evidence>
<dbReference type="AlphaFoldDB" id="A0AAE3KCY6"/>
<keyword evidence="14" id="KW-0966">Cell projection</keyword>
<feature type="compositionally biased region" description="Polar residues" evidence="12">
    <location>
        <begin position="79"/>
        <end position="96"/>
    </location>
</feature>
<organism evidence="14 15">
    <name type="scientific">Natronocella acetinitrilica</name>
    <dbReference type="NCBI Taxonomy" id="414046"/>
    <lineage>
        <taxon>Bacteria</taxon>
        <taxon>Pseudomonadati</taxon>
        <taxon>Pseudomonadota</taxon>
        <taxon>Gammaproteobacteria</taxon>
        <taxon>Chromatiales</taxon>
        <taxon>Ectothiorhodospiraceae</taxon>
        <taxon>Natronocella</taxon>
    </lineage>
</organism>
<evidence type="ECO:0000256" key="9">
    <source>
        <dbReference type="ARBA" id="ARBA00023237"/>
    </source>
</evidence>
<evidence type="ECO:0000256" key="8">
    <source>
        <dbReference type="ARBA" id="ARBA00023143"/>
    </source>
</evidence>
<evidence type="ECO:0000256" key="6">
    <source>
        <dbReference type="ARBA" id="ARBA00023136"/>
    </source>
</evidence>
<comment type="subcellular location">
    <subcellularLocation>
        <location evidence="11">Cell outer membrane</location>
        <topology evidence="11">Lipid-anchor</topology>
    </subcellularLocation>
    <subcellularLocation>
        <location evidence="11">Bacterial flagellum basal body</location>
    </subcellularLocation>
    <subcellularLocation>
        <location evidence="2">Membrane</location>
        <topology evidence="2">Lipid-anchor</topology>
    </subcellularLocation>
</comment>
<comment type="function">
    <text evidence="1 11">Assembles around the rod to form the L-ring and probably protects the motor/basal body from shearing forces during rotation.</text>
</comment>
<evidence type="ECO:0000256" key="10">
    <source>
        <dbReference type="ARBA" id="ARBA00023288"/>
    </source>
</evidence>
<dbReference type="GO" id="GO:0003774">
    <property type="term" value="F:cytoskeletal motor activity"/>
    <property type="evidence" value="ECO:0007669"/>
    <property type="project" value="InterPro"/>
</dbReference>
<dbReference type="EMBL" id="JALJXV010000006">
    <property type="protein sequence ID" value="MCP1675618.1"/>
    <property type="molecule type" value="Genomic_DNA"/>
</dbReference>